<sequence length="122" mass="13569">MANSSNIADEITKALKDYTSEVSEGLEQSKLEVANETVKILKRDSPKSNRKSTKKYGKGWARKKVSTAQVIYNRNKPSLTHLLEKGHAKRGGGRVPGNPHIKPAEKQAIEKYVKKVEKVIKG</sequence>
<name>A0ABU9XBP5_9BACI</name>
<evidence type="ECO:0000313" key="3">
    <source>
        <dbReference type="Proteomes" id="UP001444625"/>
    </source>
</evidence>
<dbReference type="Proteomes" id="UP001444625">
    <property type="component" value="Unassembled WGS sequence"/>
</dbReference>
<proteinExistence type="predicted"/>
<accession>A0ABU9XBP5</accession>
<evidence type="ECO:0000256" key="1">
    <source>
        <dbReference type="SAM" id="MobiDB-lite"/>
    </source>
</evidence>
<comment type="caution">
    <text evidence="2">The sequence shown here is derived from an EMBL/GenBank/DDBJ whole genome shotgun (WGS) entry which is preliminary data.</text>
</comment>
<dbReference type="RefSeq" id="WP_345823156.1">
    <property type="nucleotide sequence ID" value="NZ_JBDIML010000001.1"/>
</dbReference>
<keyword evidence="3" id="KW-1185">Reference proteome</keyword>
<dbReference type="EMBL" id="JBDIML010000001">
    <property type="protein sequence ID" value="MEN2765680.1"/>
    <property type="molecule type" value="Genomic_DNA"/>
</dbReference>
<gene>
    <name evidence="2" type="ORF">ABC228_00630</name>
</gene>
<organism evidence="2 3">
    <name type="scientific">Ornithinibacillus xuwenensis</name>
    <dbReference type="NCBI Taxonomy" id="3144668"/>
    <lineage>
        <taxon>Bacteria</taxon>
        <taxon>Bacillati</taxon>
        <taxon>Bacillota</taxon>
        <taxon>Bacilli</taxon>
        <taxon>Bacillales</taxon>
        <taxon>Bacillaceae</taxon>
        <taxon>Ornithinibacillus</taxon>
    </lineage>
</organism>
<evidence type="ECO:0000313" key="2">
    <source>
        <dbReference type="EMBL" id="MEN2765680.1"/>
    </source>
</evidence>
<feature type="region of interest" description="Disordered" evidence="1">
    <location>
        <begin position="76"/>
        <end position="104"/>
    </location>
</feature>
<reference evidence="2 3" key="1">
    <citation type="submission" date="2024-05" db="EMBL/GenBank/DDBJ databases">
        <authorList>
            <person name="Haq I."/>
            <person name="Ullah Z."/>
            <person name="Ahmad R."/>
            <person name="Li M."/>
            <person name="Tong Y."/>
        </authorList>
    </citation>
    <scope>NUCLEOTIDE SEQUENCE [LARGE SCALE GENOMIC DNA]</scope>
    <source>
        <strain evidence="2 3">16A2E</strain>
    </source>
</reference>
<protein>
    <submittedName>
        <fullName evidence="2">HK97 gp10 family phage protein</fullName>
    </submittedName>
</protein>